<feature type="domain" description="GGDEF" evidence="6">
    <location>
        <begin position="466"/>
        <end position="599"/>
    </location>
</feature>
<dbReference type="Gene3D" id="3.30.70.270">
    <property type="match status" value="1"/>
</dbReference>
<dbReference type="STRING" id="693.AKJ17_07075"/>
<keyword evidence="4" id="KW-1133">Transmembrane helix</keyword>
<dbReference type="SMART" id="SM00267">
    <property type="entry name" value="GGDEF"/>
    <property type="match status" value="1"/>
</dbReference>
<dbReference type="CDD" id="cd01949">
    <property type="entry name" value="GGDEF"/>
    <property type="match status" value="1"/>
</dbReference>
<dbReference type="RefSeq" id="WP_053395074.1">
    <property type="nucleotide sequence ID" value="NZ_LHPJ01000005.1"/>
</dbReference>
<comment type="caution">
    <text evidence="7">The sequence shown here is derived from an EMBL/GenBank/DDBJ whole genome shotgun (WGS) entry which is preliminary data.</text>
</comment>
<sequence length="602" mass="68375">MNKLSIKVFFILLPLAISILSFGYAYYQARERLTIDHIIQSGQLSTSLGASELSHYIDGRFIEFDRLSTAMAGCEVDNITLSETASNAINFTRGFSALMITDVSGKVTTFNLSANKSNRYILRKNLDGKQVLSNSVLAQLEGSYRDWLASYNENKLLEQQTLKKLQELKMRGEENSFESRRASNQLIELRERKNLPRLVLTLAEKQSISDLGLIFDKESYFYSRPLVDCDQNLLGYYTAVLDRTLIEDQLFNIKTSLIESGLEHVDVMLIRNRDLYPLSEAKYLSIEKLHKQGLNTSEKPEVRDDLNGILINRPIKLNLKTHLIYEQELPKHASDPKFGVTLVVFVSDENLTESSINLLREVAFYLTIALLIFAALTLYLSHYIASPIVDLRKRIALLSREGKIPTDFKLRDDEIGDLFTAFSAMAHSIKHKESQLTKLAHEDPLTGILNRRALVDNAENVRRIQAPSTICMMDLDHFKQVNDICGHAVGDKVLKSFCQIVSNEIRQSDIFGRMGGEEFALILPRTNLEEAEHLAERIRQKIERELGNNVCKKFTMPITVSIGIVEWEMEDFNKALSRADKHLYQAKAGGRNQTVVQTKKGS</sequence>
<dbReference type="PROSITE" id="PS50887">
    <property type="entry name" value="GGDEF"/>
    <property type="match status" value="1"/>
</dbReference>
<protein>
    <recommendedName>
        <fullName evidence="2">diguanylate cyclase</fullName>
        <ecNumber evidence="2">2.7.7.65</ecNumber>
    </recommendedName>
</protein>
<dbReference type="FunFam" id="3.30.70.270:FF:000001">
    <property type="entry name" value="Diguanylate cyclase domain protein"/>
    <property type="match status" value="1"/>
</dbReference>
<dbReference type="AlphaFoldDB" id="A0A0M0HSR6"/>
<evidence type="ECO:0000259" key="5">
    <source>
        <dbReference type="PROSITE" id="PS50885"/>
    </source>
</evidence>
<keyword evidence="4" id="KW-0812">Transmembrane</keyword>
<dbReference type="Proteomes" id="UP000037515">
    <property type="component" value="Unassembled WGS sequence"/>
</dbReference>
<gene>
    <name evidence="7" type="ORF">AKJ17_07075</name>
</gene>
<dbReference type="InterPro" id="IPR000160">
    <property type="entry name" value="GGDEF_dom"/>
</dbReference>
<dbReference type="Gene3D" id="6.10.340.10">
    <property type="match status" value="1"/>
</dbReference>
<dbReference type="PANTHER" id="PTHR45138">
    <property type="entry name" value="REGULATORY COMPONENTS OF SENSORY TRANSDUCTION SYSTEM"/>
    <property type="match status" value="1"/>
</dbReference>
<name>A0A0M0HSR6_VIBNE</name>
<dbReference type="PROSITE" id="PS50885">
    <property type="entry name" value="HAMP"/>
    <property type="match status" value="1"/>
</dbReference>
<dbReference type="GO" id="GO:0016020">
    <property type="term" value="C:membrane"/>
    <property type="evidence" value="ECO:0007669"/>
    <property type="project" value="InterPro"/>
</dbReference>
<keyword evidence="8" id="KW-1185">Reference proteome</keyword>
<dbReference type="NCBIfam" id="TIGR00254">
    <property type="entry name" value="GGDEF"/>
    <property type="match status" value="1"/>
</dbReference>
<dbReference type="GO" id="GO:0052621">
    <property type="term" value="F:diguanylate cyclase activity"/>
    <property type="evidence" value="ECO:0007669"/>
    <property type="project" value="UniProtKB-EC"/>
</dbReference>
<dbReference type="InterPro" id="IPR003660">
    <property type="entry name" value="HAMP_dom"/>
</dbReference>
<evidence type="ECO:0000259" key="6">
    <source>
        <dbReference type="PROSITE" id="PS50887"/>
    </source>
</evidence>
<dbReference type="EMBL" id="LHPJ01000005">
    <property type="protein sequence ID" value="KOO04663.1"/>
    <property type="molecule type" value="Genomic_DNA"/>
</dbReference>
<evidence type="ECO:0000256" key="4">
    <source>
        <dbReference type="SAM" id="Phobius"/>
    </source>
</evidence>
<organism evidence="7 8">
    <name type="scientific">Vibrio nereis</name>
    <dbReference type="NCBI Taxonomy" id="693"/>
    <lineage>
        <taxon>Bacteria</taxon>
        <taxon>Pseudomonadati</taxon>
        <taxon>Pseudomonadota</taxon>
        <taxon>Gammaproteobacteria</taxon>
        <taxon>Vibrionales</taxon>
        <taxon>Vibrionaceae</taxon>
        <taxon>Vibrio</taxon>
    </lineage>
</organism>
<evidence type="ECO:0000256" key="1">
    <source>
        <dbReference type="ARBA" id="ARBA00001946"/>
    </source>
</evidence>
<dbReference type="PANTHER" id="PTHR45138:SF9">
    <property type="entry name" value="DIGUANYLATE CYCLASE DGCM-RELATED"/>
    <property type="match status" value="1"/>
</dbReference>
<evidence type="ECO:0000256" key="3">
    <source>
        <dbReference type="ARBA" id="ARBA00034247"/>
    </source>
</evidence>
<dbReference type="GO" id="GO:0007165">
    <property type="term" value="P:signal transduction"/>
    <property type="evidence" value="ECO:0007669"/>
    <property type="project" value="InterPro"/>
</dbReference>
<dbReference type="OrthoDB" id="5496380at2"/>
<evidence type="ECO:0000256" key="2">
    <source>
        <dbReference type="ARBA" id="ARBA00012528"/>
    </source>
</evidence>
<dbReference type="EC" id="2.7.7.65" evidence="2"/>
<reference evidence="8" key="1">
    <citation type="submission" date="2015-08" db="EMBL/GenBank/DDBJ databases">
        <title>Vibrio galatheae sp. nov., a novel member of the Vibrionaceae family isolated from the Solomon Islands.</title>
        <authorList>
            <person name="Giubergia S."/>
            <person name="Machado H."/>
            <person name="Mateiu R.V."/>
            <person name="Gram L."/>
        </authorList>
    </citation>
    <scope>NUCLEOTIDE SEQUENCE [LARGE SCALE GENOMIC DNA]</scope>
    <source>
        <strain evidence="8">DSM 19584</strain>
    </source>
</reference>
<comment type="catalytic activity">
    <reaction evidence="3">
        <text>2 GTP = 3',3'-c-di-GMP + 2 diphosphate</text>
        <dbReference type="Rhea" id="RHEA:24898"/>
        <dbReference type="ChEBI" id="CHEBI:33019"/>
        <dbReference type="ChEBI" id="CHEBI:37565"/>
        <dbReference type="ChEBI" id="CHEBI:58805"/>
        <dbReference type="EC" id="2.7.7.65"/>
    </reaction>
</comment>
<proteinExistence type="predicted"/>
<dbReference type="SUPFAM" id="SSF55073">
    <property type="entry name" value="Nucleotide cyclase"/>
    <property type="match status" value="1"/>
</dbReference>
<dbReference type="InterPro" id="IPR043128">
    <property type="entry name" value="Rev_trsase/Diguanyl_cyclase"/>
</dbReference>
<feature type="transmembrane region" description="Helical" evidence="4">
    <location>
        <begin position="362"/>
        <end position="385"/>
    </location>
</feature>
<keyword evidence="4" id="KW-0472">Membrane</keyword>
<dbReference type="InterPro" id="IPR029787">
    <property type="entry name" value="Nucleotide_cyclase"/>
</dbReference>
<feature type="domain" description="HAMP" evidence="5">
    <location>
        <begin position="382"/>
        <end position="434"/>
    </location>
</feature>
<dbReference type="Pfam" id="PF00990">
    <property type="entry name" value="GGDEF"/>
    <property type="match status" value="1"/>
</dbReference>
<accession>A0A0M0HSR6</accession>
<evidence type="ECO:0000313" key="7">
    <source>
        <dbReference type="EMBL" id="KOO04663.1"/>
    </source>
</evidence>
<dbReference type="InterPro" id="IPR050469">
    <property type="entry name" value="Diguanylate_Cyclase"/>
</dbReference>
<comment type="cofactor">
    <cofactor evidence="1">
        <name>Mg(2+)</name>
        <dbReference type="ChEBI" id="CHEBI:18420"/>
    </cofactor>
</comment>
<evidence type="ECO:0000313" key="8">
    <source>
        <dbReference type="Proteomes" id="UP000037515"/>
    </source>
</evidence>
<dbReference type="PATRIC" id="fig|693.5.peg.1447"/>